<feature type="compositionally biased region" description="Basic residues" evidence="1">
    <location>
        <begin position="24"/>
        <end position="39"/>
    </location>
</feature>
<dbReference type="AlphaFoldDB" id="A0A2C5YXA6"/>
<evidence type="ECO:0000313" key="2">
    <source>
        <dbReference type="EMBL" id="PHH71684.1"/>
    </source>
</evidence>
<organism evidence="2 3">
    <name type="scientific">Ophiocordyceps camponoti-rufipedis</name>
    <dbReference type="NCBI Taxonomy" id="2004952"/>
    <lineage>
        <taxon>Eukaryota</taxon>
        <taxon>Fungi</taxon>
        <taxon>Dikarya</taxon>
        <taxon>Ascomycota</taxon>
        <taxon>Pezizomycotina</taxon>
        <taxon>Sordariomycetes</taxon>
        <taxon>Hypocreomycetidae</taxon>
        <taxon>Hypocreales</taxon>
        <taxon>Ophiocordycipitaceae</taxon>
        <taxon>Ophiocordyceps</taxon>
    </lineage>
</organism>
<reference evidence="2 3" key="1">
    <citation type="submission" date="2017-06" db="EMBL/GenBank/DDBJ databases">
        <title>Ant-infecting Ophiocordyceps genomes reveal a high diversity of potential behavioral manipulation genes and a possible major role for enterotoxins.</title>
        <authorList>
            <person name="De Bekker C."/>
            <person name="Evans H.C."/>
            <person name="Brachmann A."/>
            <person name="Hughes D.P."/>
        </authorList>
    </citation>
    <scope>NUCLEOTIDE SEQUENCE [LARGE SCALE GENOMIC DNA]</scope>
    <source>
        <strain evidence="2 3">Map16</strain>
    </source>
</reference>
<dbReference type="Proteomes" id="UP000226431">
    <property type="component" value="Unassembled WGS sequence"/>
</dbReference>
<proteinExistence type="predicted"/>
<accession>A0A2C5YXA6</accession>
<dbReference type="OrthoDB" id="192611at2759"/>
<sequence>MDKANASGEGDDEKADNSSQAHSKSIKRDKQKARPKRPVRPLETLELRFRPLAPHAISWSCDAELAIALDEAMHVFLPELGPVGSDSETAQFSISLQVTGLFRPVPRVNERLCAAAGVELTGATDEDFTFCGVGEGLATRSGAALGQTVRAPLGAGGWDACS</sequence>
<dbReference type="EMBL" id="NJES01000486">
    <property type="protein sequence ID" value="PHH71684.1"/>
    <property type="molecule type" value="Genomic_DNA"/>
</dbReference>
<gene>
    <name evidence="2" type="ORF">CDD80_5060</name>
</gene>
<name>A0A2C5YXA6_9HYPO</name>
<keyword evidence="3" id="KW-1185">Reference proteome</keyword>
<feature type="region of interest" description="Disordered" evidence="1">
    <location>
        <begin position="1"/>
        <end position="39"/>
    </location>
</feature>
<evidence type="ECO:0000313" key="3">
    <source>
        <dbReference type="Proteomes" id="UP000226431"/>
    </source>
</evidence>
<protein>
    <submittedName>
        <fullName evidence="2">Uncharacterized protein</fullName>
    </submittedName>
</protein>
<dbReference type="STRING" id="2004952.A0A2C5YXA6"/>
<comment type="caution">
    <text evidence="2">The sequence shown here is derived from an EMBL/GenBank/DDBJ whole genome shotgun (WGS) entry which is preliminary data.</text>
</comment>
<evidence type="ECO:0000256" key="1">
    <source>
        <dbReference type="SAM" id="MobiDB-lite"/>
    </source>
</evidence>